<reference evidence="1" key="1">
    <citation type="submission" date="2023-04" db="EMBL/GenBank/DDBJ databases">
        <title>Draft Genome sequencing of Naganishia species isolated from polar environments using Oxford Nanopore Technology.</title>
        <authorList>
            <person name="Leo P."/>
            <person name="Venkateswaran K."/>
        </authorList>
    </citation>
    <scope>NUCLEOTIDE SEQUENCE</scope>
    <source>
        <strain evidence="1">DBVPG 5303</strain>
    </source>
</reference>
<name>A0ACC2WXB9_9TREE</name>
<evidence type="ECO:0000313" key="2">
    <source>
        <dbReference type="Proteomes" id="UP001234202"/>
    </source>
</evidence>
<sequence>MSGIQLDGGAEDSAVERREVAVTYRLEKYAVEFLGSSGGGDGADTQVFLASCISFLEMRTHPLTFLASLASQKAALSCTVDECLAIEMLEHAQSLGIRKFVVCDEQADEERLFLWLFNPDTDISWGSILLDTQTGASTSHDQSGKFVTVLWREITPEKPVPGRERHEVLDYPTSAITQIRAVLQGEDEGVPRDGKVVGEWRVGYLRRQ</sequence>
<protein>
    <submittedName>
        <fullName evidence="1">Uncharacterized protein</fullName>
    </submittedName>
</protein>
<accession>A0ACC2WXB9</accession>
<proteinExistence type="predicted"/>
<dbReference type="EMBL" id="JASBWV010000041">
    <property type="protein sequence ID" value="KAJ9115786.1"/>
    <property type="molecule type" value="Genomic_DNA"/>
</dbReference>
<organism evidence="1 2">
    <name type="scientific">Naganishia onofrii</name>
    <dbReference type="NCBI Taxonomy" id="1851511"/>
    <lineage>
        <taxon>Eukaryota</taxon>
        <taxon>Fungi</taxon>
        <taxon>Dikarya</taxon>
        <taxon>Basidiomycota</taxon>
        <taxon>Agaricomycotina</taxon>
        <taxon>Tremellomycetes</taxon>
        <taxon>Filobasidiales</taxon>
        <taxon>Filobasidiaceae</taxon>
        <taxon>Naganishia</taxon>
    </lineage>
</organism>
<comment type="caution">
    <text evidence="1">The sequence shown here is derived from an EMBL/GenBank/DDBJ whole genome shotgun (WGS) entry which is preliminary data.</text>
</comment>
<gene>
    <name evidence="1" type="ORF">QFC24_006894</name>
</gene>
<evidence type="ECO:0000313" key="1">
    <source>
        <dbReference type="EMBL" id="KAJ9115786.1"/>
    </source>
</evidence>
<keyword evidence="2" id="KW-1185">Reference proteome</keyword>
<dbReference type="Proteomes" id="UP001234202">
    <property type="component" value="Unassembled WGS sequence"/>
</dbReference>